<dbReference type="PANTHER" id="PTHR14136:SF17">
    <property type="entry name" value="BTB_POZ DOMAIN-CONTAINING PROTEIN KCTD9"/>
    <property type="match status" value="1"/>
</dbReference>
<evidence type="ECO:0000256" key="1">
    <source>
        <dbReference type="SAM" id="MobiDB-lite"/>
    </source>
</evidence>
<proteinExistence type="predicted"/>
<dbReference type="PANTHER" id="PTHR14136">
    <property type="entry name" value="BTB_POZ DOMAIN-CONTAINING PROTEIN KCTD9"/>
    <property type="match status" value="1"/>
</dbReference>
<protein>
    <submittedName>
        <fullName evidence="2">Uncharacterized protein YjbI, contains pentapeptide repeats</fullName>
    </submittedName>
</protein>
<dbReference type="Pfam" id="PF00805">
    <property type="entry name" value="Pentapeptide"/>
    <property type="match status" value="2"/>
</dbReference>
<dbReference type="AlphaFoldDB" id="A0A285E9F3"/>
<accession>A0A285E9F3</accession>
<gene>
    <name evidence="2" type="ORF">SAMN06893097_102452</name>
</gene>
<dbReference type="OrthoDB" id="2579959at2"/>
<dbReference type="InterPro" id="IPR001646">
    <property type="entry name" value="5peptide_repeat"/>
</dbReference>
<dbReference type="EMBL" id="OBDO01000002">
    <property type="protein sequence ID" value="SNX95748.1"/>
    <property type="molecule type" value="Genomic_DNA"/>
</dbReference>
<dbReference type="Gene3D" id="2.160.20.80">
    <property type="entry name" value="E3 ubiquitin-protein ligase SopA"/>
    <property type="match status" value="1"/>
</dbReference>
<dbReference type="SUPFAM" id="SSF141571">
    <property type="entry name" value="Pentapeptide repeat-like"/>
    <property type="match status" value="1"/>
</dbReference>
<evidence type="ECO:0000313" key="2">
    <source>
        <dbReference type="EMBL" id="SNX95748.1"/>
    </source>
</evidence>
<feature type="region of interest" description="Disordered" evidence="1">
    <location>
        <begin position="1"/>
        <end position="39"/>
    </location>
</feature>
<sequence>MADPPAPRPSPARSGPLREGRVPSTGPRPHVRPPEAGAEVEGQDLARVDWWGAELDGVTFTRCRFDDAGLEELVTRRCVFESCVLTGVRMGGSRHLGSAFLSCRFDRARLFDVTWDGCKLTGSQFPGAQVRPMTSTESDWSWTNLRGADLSGLDLSGHRFREADLTDADLRECDLTGADLDRARLQGVKLRGTDLRGASTDGVNWLAFELTGVRLDLVQAVQFARAHGALVSD</sequence>
<dbReference type="InterPro" id="IPR051082">
    <property type="entry name" value="Pentapeptide-BTB/POZ_domain"/>
</dbReference>
<name>A0A285E9F3_9ACTN</name>
<feature type="compositionally biased region" description="Pro residues" evidence="1">
    <location>
        <begin position="1"/>
        <end position="10"/>
    </location>
</feature>
<organism evidence="2 3">
    <name type="scientific">Geodermatophilus sabuli</name>
    <dbReference type="NCBI Taxonomy" id="1564158"/>
    <lineage>
        <taxon>Bacteria</taxon>
        <taxon>Bacillati</taxon>
        <taxon>Actinomycetota</taxon>
        <taxon>Actinomycetes</taxon>
        <taxon>Geodermatophilales</taxon>
        <taxon>Geodermatophilaceae</taxon>
        <taxon>Geodermatophilus</taxon>
    </lineage>
</organism>
<dbReference type="Proteomes" id="UP000219514">
    <property type="component" value="Unassembled WGS sequence"/>
</dbReference>
<evidence type="ECO:0000313" key="3">
    <source>
        <dbReference type="Proteomes" id="UP000219514"/>
    </source>
</evidence>
<reference evidence="2 3" key="1">
    <citation type="submission" date="2017-09" db="EMBL/GenBank/DDBJ databases">
        <authorList>
            <person name="Ehlers B."/>
            <person name="Leendertz F.H."/>
        </authorList>
    </citation>
    <scope>NUCLEOTIDE SEQUENCE [LARGE SCALE GENOMIC DNA]</scope>
    <source>
        <strain evidence="2 3">DSM 46844</strain>
    </source>
</reference>
<keyword evidence="3" id="KW-1185">Reference proteome</keyword>